<dbReference type="GO" id="GO:0004252">
    <property type="term" value="F:serine-type endopeptidase activity"/>
    <property type="evidence" value="ECO:0007669"/>
    <property type="project" value="InterPro"/>
</dbReference>
<evidence type="ECO:0000256" key="3">
    <source>
        <dbReference type="SAM" id="MobiDB-lite"/>
    </source>
</evidence>
<evidence type="ECO:0000259" key="5">
    <source>
        <dbReference type="PROSITE" id="PS50106"/>
    </source>
</evidence>
<evidence type="ECO:0000313" key="6">
    <source>
        <dbReference type="EMBL" id="SFU37515.1"/>
    </source>
</evidence>
<keyword evidence="4" id="KW-0812">Transmembrane</keyword>
<evidence type="ECO:0000256" key="1">
    <source>
        <dbReference type="ARBA" id="ARBA00022670"/>
    </source>
</evidence>
<evidence type="ECO:0000313" key="7">
    <source>
        <dbReference type="Proteomes" id="UP000198817"/>
    </source>
</evidence>
<keyword evidence="7" id="KW-1185">Reference proteome</keyword>
<keyword evidence="4" id="KW-0472">Membrane</keyword>
<feature type="region of interest" description="Disordered" evidence="3">
    <location>
        <begin position="1"/>
        <end position="154"/>
    </location>
</feature>
<dbReference type="GO" id="GO:0006508">
    <property type="term" value="P:proteolysis"/>
    <property type="evidence" value="ECO:0007669"/>
    <property type="project" value="UniProtKB-KW"/>
</dbReference>
<dbReference type="GeneID" id="78354630"/>
<feature type="compositionally biased region" description="Basic and acidic residues" evidence="3">
    <location>
        <begin position="1"/>
        <end position="39"/>
    </location>
</feature>
<dbReference type="Gene3D" id="2.30.42.10">
    <property type="match status" value="1"/>
</dbReference>
<dbReference type="SMART" id="SM00228">
    <property type="entry name" value="PDZ"/>
    <property type="match status" value="1"/>
</dbReference>
<dbReference type="InterPro" id="IPR001940">
    <property type="entry name" value="Peptidase_S1C"/>
</dbReference>
<dbReference type="InterPro" id="IPR009003">
    <property type="entry name" value="Peptidase_S1_PA"/>
</dbReference>
<name>A0A1I7FMZ1_9FIRM</name>
<dbReference type="SUPFAM" id="SSF50156">
    <property type="entry name" value="PDZ domain-like"/>
    <property type="match status" value="1"/>
</dbReference>
<dbReference type="Pfam" id="PF13365">
    <property type="entry name" value="Trypsin_2"/>
    <property type="match status" value="1"/>
</dbReference>
<dbReference type="EMBL" id="FPBT01000003">
    <property type="protein sequence ID" value="SFU37515.1"/>
    <property type="molecule type" value="Genomic_DNA"/>
</dbReference>
<feature type="domain" description="PDZ" evidence="5">
    <location>
        <begin position="439"/>
        <end position="513"/>
    </location>
</feature>
<dbReference type="OrthoDB" id="9758917at2"/>
<proteinExistence type="predicted"/>
<accession>A0A1I7FMZ1</accession>
<dbReference type="InterPro" id="IPR036034">
    <property type="entry name" value="PDZ_sf"/>
</dbReference>
<dbReference type="RefSeq" id="WP_090163513.1">
    <property type="nucleotide sequence ID" value="NZ_CACVNK010000050.1"/>
</dbReference>
<evidence type="ECO:0000256" key="2">
    <source>
        <dbReference type="ARBA" id="ARBA00022801"/>
    </source>
</evidence>
<dbReference type="Pfam" id="PF13180">
    <property type="entry name" value="PDZ_2"/>
    <property type="match status" value="1"/>
</dbReference>
<dbReference type="InterPro" id="IPR051201">
    <property type="entry name" value="Chloro_Bact_Ser_Proteases"/>
</dbReference>
<keyword evidence="2" id="KW-0378">Hydrolase</keyword>
<dbReference type="Proteomes" id="UP000198817">
    <property type="component" value="Unassembled WGS sequence"/>
</dbReference>
<dbReference type="AlphaFoldDB" id="A0A1I7FMZ1"/>
<keyword evidence="4" id="KW-1133">Transmembrane helix</keyword>
<dbReference type="PROSITE" id="PS50106">
    <property type="entry name" value="PDZ"/>
    <property type="match status" value="1"/>
</dbReference>
<dbReference type="PANTHER" id="PTHR43343:SF3">
    <property type="entry name" value="PROTEASE DO-LIKE 8, CHLOROPLASTIC"/>
    <property type="match status" value="1"/>
</dbReference>
<organism evidence="6 7">
    <name type="scientific">Eubacterium pyruvativorans</name>
    <dbReference type="NCBI Taxonomy" id="155865"/>
    <lineage>
        <taxon>Bacteria</taxon>
        <taxon>Bacillati</taxon>
        <taxon>Bacillota</taxon>
        <taxon>Clostridia</taxon>
        <taxon>Eubacteriales</taxon>
        <taxon>Eubacteriaceae</taxon>
        <taxon>Eubacterium</taxon>
    </lineage>
</organism>
<dbReference type="PANTHER" id="PTHR43343">
    <property type="entry name" value="PEPTIDASE S12"/>
    <property type="match status" value="1"/>
</dbReference>
<reference evidence="6 7" key="1">
    <citation type="submission" date="2016-10" db="EMBL/GenBank/DDBJ databases">
        <authorList>
            <person name="de Groot N.N."/>
        </authorList>
    </citation>
    <scope>NUCLEOTIDE SEQUENCE [LARGE SCALE GENOMIC DNA]</scope>
    <source>
        <strain evidence="6 7">KHGC13</strain>
    </source>
</reference>
<evidence type="ECO:0000256" key="4">
    <source>
        <dbReference type="SAM" id="Phobius"/>
    </source>
</evidence>
<feature type="transmembrane region" description="Helical" evidence="4">
    <location>
        <begin position="170"/>
        <end position="193"/>
    </location>
</feature>
<dbReference type="Gene3D" id="2.40.10.120">
    <property type="match status" value="1"/>
</dbReference>
<keyword evidence="1 6" id="KW-0645">Protease</keyword>
<dbReference type="InterPro" id="IPR001478">
    <property type="entry name" value="PDZ"/>
</dbReference>
<dbReference type="SUPFAM" id="SSF50494">
    <property type="entry name" value="Trypsin-like serine proteases"/>
    <property type="match status" value="1"/>
</dbReference>
<dbReference type="STRING" id="155865.SAMN05216515_10320"/>
<dbReference type="PRINTS" id="PR00834">
    <property type="entry name" value="PROTEASES2C"/>
</dbReference>
<sequence length="523" mass="55235">MDMNDRNDRENRIEGLPREDIPSEDRAGEYRAEGSRADEFQAGEQPAGTSGSNFVMRDPAPADYPGGMTGNTYSEGHSSGREERQYTSADYNRNNRGHYSFGGQDRSSGDAGQYSYSAGQHGYGEQSGYSAGQYDTDSRPDRDPGIGGYYGTPTPPGRGGSAVINLSKKAFVLILILCMIITSALTFGAMAAYDHYLSAGNSSATNYTLTKSNQKLDYKSIIKKAQDSVVSITTESVATDIWAQNYVTKGAGSGVIIQSDGYIVTCQHVIDGARKITVKLHSGKTYSAEVVGEDADNDIAVIKVKAKNLKAATYGDSDKLEVGDNVVAIGNPLGELGGTATVGIVSAAKRSLNIDGKTMELIQTDASINPGNSGGGLFDASGNLIGIVEAKSTGSDVEGLGFANPIDKVAKIAKNLIKNGSTTSSKSTDSSTPKIGVTVVQLSDSEAKQYGLDTGGLYISGVSNRSAYKAGLRSGDRIISMDGKEISDYDSLAALLKKHHAGDKVKLLISRKGTTKTITTRLY</sequence>
<protein>
    <submittedName>
        <fullName evidence="6">Serine protease Do</fullName>
    </submittedName>
</protein>
<gene>
    <name evidence="6" type="ORF">SAMN05216508_10320</name>
</gene>